<evidence type="ECO:0000256" key="3">
    <source>
        <dbReference type="ARBA" id="ARBA00022475"/>
    </source>
</evidence>
<evidence type="ECO:0000256" key="7">
    <source>
        <dbReference type="SAM" id="Phobius"/>
    </source>
</evidence>
<dbReference type="EMBL" id="JAAGRR010000070">
    <property type="protein sequence ID" value="NDY42618.1"/>
    <property type="molecule type" value="Genomic_DNA"/>
</dbReference>
<comment type="similarity">
    <text evidence="2">Belongs to the ABC-4 integral membrane protein family. LolC/E subfamily.</text>
</comment>
<evidence type="ECO:0000256" key="2">
    <source>
        <dbReference type="ARBA" id="ARBA00005236"/>
    </source>
</evidence>
<evidence type="ECO:0000256" key="1">
    <source>
        <dbReference type="ARBA" id="ARBA00004651"/>
    </source>
</evidence>
<comment type="caution">
    <text evidence="10">The sequence shown here is derived from an EMBL/GenBank/DDBJ whole genome shotgun (WGS) entry which is preliminary data.</text>
</comment>
<evidence type="ECO:0000259" key="9">
    <source>
        <dbReference type="Pfam" id="PF12704"/>
    </source>
</evidence>
<gene>
    <name evidence="10" type="ORF">G3N55_07145</name>
</gene>
<keyword evidence="5 7" id="KW-1133">Transmembrane helix</keyword>
<comment type="subcellular location">
    <subcellularLocation>
        <location evidence="1">Cell membrane</location>
        <topology evidence="1">Multi-pass membrane protein</topology>
    </subcellularLocation>
</comment>
<keyword evidence="6 7" id="KW-0472">Membrane</keyword>
<evidence type="ECO:0000313" key="11">
    <source>
        <dbReference type="Proteomes" id="UP000469346"/>
    </source>
</evidence>
<dbReference type="GO" id="GO:0044874">
    <property type="term" value="P:lipoprotein localization to outer membrane"/>
    <property type="evidence" value="ECO:0007669"/>
    <property type="project" value="TreeGrafter"/>
</dbReference>
<dbReference type="RefSeq" id="WP_163298755.1">
    <property type="nucleotide sequence ID" value="NZ_JAAGRR010000070.1"/>
</dbReference>
<feature type="domain" description="ABC3 transporter permease C-terminal" evidence="8">
    <location>
        <begin position="276"/>
        <end position="401"/>
    </location>
</feature>
<dbReference type="PANTHER" id="PTHR30489:SF0">
    <property type="entry name" value="LIPOPROTEIN-RELEASING SYSTEM TRANSMEMBRANE PROTEIN LOLE"/>
    <property type="match status" value="1"/>
</dbReference>
<evidence type="ECO:0000259" key="8">
    <source>
        <dbReference type="Pfam" id="PF02687"/>
    </source>
</evidence>
<keyword evidence="3" id="KW-1003">Cell membrane</keyword>
<reference evidence="10 11" key="1">
    <citation type="submission" date="2020-02" db="EMBL/GenBank/DDBJ databases">
        <title>Comparative genomics of sulfur disproportionating microorganisms.</title>
        <authorList>
            <person name="Ward L.M."/>
            <person name="Bertran E."/>
            <person name="Johnston D.T."/>
        </authorList>
    </citation>
    <scope>NUCLEOTIDE SEQUENCE [LARGE SCALE GENOMIC DNA]</scope>
    <source>
        <strain evidence="10 11">DSM 100025</strain>
    </source>
</reference>
<feature type="transmembrane region" description="Helical" evidence="7">
    <location>
        <begin position="273"/>
        <end position="296"/>
    </location>
</feature>
<dbReference type="InterPro" id="IPR051447">
    <property type="entry name" value="Lipoprotein-release_system"/>
</dbReference>
<dbReference type="InterPro" id="IPR003838">
    <property type="entry name" value="ABC3_permease_C"/>
</dbReference>
<feature type="domain" description="MacB-like periplasmic core" evidence="9">
    <location>
        <begin position="24"/>
        <end position="244"/>
    </location>
</feature>
<evidence type="ECO:0000256" key="6">
    <source>
        <dbReference type="ARBA" id="ARBA00023136"/>
    </source>
</evidence>
<feature type="transmembrane region" description="Helical" evidence="7">
    <location>
        <begin position="377"/>
        <end position="396"/>
    </location>
</feature>
<proteinExistence type="inferred from homology"/>
<keyword evidence="11" id="KW-1185">Reference proteome</keyword>
<evidence type="ECO:0000256" key="5">
    <source>
        <dbReference type="ARBA" id="ARBA00022989"/>
    </source>
</evidence>
<evidence type="ECO:0000313" key="10">
    <source>
        <dbReference type="EMBL" id="NDY42618.1"/>
    </source>
</evidence>
<keyword evidence="4 7" id="KW-0812">Transmembrane</keyword>
<accession>A0A6N9TNJ2</accession>
<protein>
    <submittedName>
        <fullName evidence="10">ABC transporter permease</fullName>
    </submittedName>
</protein>
<dbReference type="PANTHER" id="PTHR30489">
    <property type="entry name" value="LIPOPROTEIN-RELEASING SYSTEM TRANSMEMBRANE PROTEIN LOLE"/>
    <property type="match status" value="1"/>
</dbReference>
<dbReference type="Pfam" id="PF12704">
    <property type="entry name" value="MacB_PCD"/>
    <property type="match status" value="1"/>
</dbReference>
<organism evidence="10 11">
    <name type="scientific">Dissulfurirhabdus thermomarina</name>
    <dbReference type="NCBI Taxonomy" id="1765737"/>
    <lineage>
        <taxon>Bacteria</taxon>
        <taxon>Deltaproteobacteria</taxon>
        <taxon>Dissulfurirhabdaceae</taxon>
        <taxon>Dissulfurirhabdus</taxon>
    </lineage>
</organism>
<dbReference type="AlphaFoldDB" id="A0A6N9TNJ2"/>
<feature type="transmembrane region" description="Helical" evidence="7">
    <location>
        <begin position="316"/>
        <end position="341"/>
    </location>
</feature>
<evidence type="ECO:0000256" key="4">
    <source>
        <dbReference type="ARBA" id="ARBA00022692"/>
    </source>
</evidence>
<dbReference type="Pfam" id="PF02687">
    <property type="entry name" value="FtsX"/>
    <property type="match status" value="1"/>
</dbReference>
<name>A0A6N9TNJ2_DISTH</name>
<feature type="transmembrane region" description="Helical" evidence="7">
    <location>
        <begin position="29"/>
        <end position="49"/>
    </location>
</feature>
<sequence>MRPRRLAFLALLGWRNLWRRPGRTAVLLAAVAAGSWTMVVSAAFMRGAIDQVVEETIRNLTGHVQVHAPGYRDDPVVDHRMPPPSPALRRALDAPGVRAWAPRVRVPAVVASERESAGVVLVGIDPAAERGLSFIPGAVVRGRGLEGPGDPGILLGRRLARHLETRVGKRVVVMSQDAANVIASRGFRVVGVFGARLEATEKAFAFTGIETAQRMLGIGGDISEIALAVTDRGRIAPVLRRLRAAAPDLDVQPWNVLEPILGLRVAFSQRFSVIWYLIVFLAMAFGLVNTLLMAVFERTREFGLFRALGMRPGAVVAQVLLEAFFLLALGLAAGNLAAVLTVAASGEGIDVSAFARGAALAGLGHVIPLEWTAGDALAANLLVIVLGMAAALYPAWRAARTLPVESIARASA</sequence>
<dbReference type="Proteomes" id="UP000469346">
    <property type="component" value="Unassembled WGS sequence"/>
</dbReference>
<dbReference type="InterPro" id="IPR025857">
    <property type="entry name" value="MacB_PCD"/>
</dbReference>
<dbReference type="GO" id="GO:0098797">
    <property type="term" value="C:plasma membrane protein complex"/>
    <property type="evidence" value="ECO:0007669"/>
    <property type="project" value="TreeGrafter"/>
</dbReference>